<proteinExistence type="predicted"/>
<reference evidence="2 3" key="1">
    <citation type="journal article" date="2024" name="Plant Biotechnol. J.">
        <title>Dendrobium thyrsiflorum genome and its molecular insights into genes involved in important horticultural traits.</title>
        <authorList>
            <person name="Chen B."/>
            <person name="Wang J.Y."/>
            <person name="Zheng P.J."/>
            <person name="Li K.L."/>
            <person name="Liang Y.M."/>
            <person name="Chen X.F."/>
            <person name="Zhang C."/>
            <person name="Zhao X."/>
            <person name="He X."/>
            <person name="Zhang G.Q."/>
            <person name="Liu Z.J."/>
            <person name="Xu Q."/>
        </authorList>
    </citation>
    <scope>NUCLEOTIDE SEQUENCE [LARGE SCALE GENOMIC DNA]</scope>
    <source>
        <strain evidence="2">GZMU011</strain>
    </source>
</reference>
<accession>A0ABD0VV46</accession>
<comment type="caution">
    <text evidence="2">The sequence shown here is derived from an EMBL/GenBank/DDBJ whole genome shotgun (WGS) entry which is preliminary data.</text>
</comment>
<dbReference type="Gene3D" id="1.10.8.20">
    <property type="entry name" value="N-terminal domain of phosphatidylinositol transfer protein sec14p"/>
    <property type="match status" value="1"/>
</dbReference>
<sequence length="211" mass="24549">MKEVDDFMIQRFLRSRDSNLEKASDMFLKFLKWRNTVPNDLVMYYLDKICDRRAILFDFAMLLVERCQETSRKLVSIVDFQGWGYSNCDILGYLAALDIMQKSINRALISLKRGAQGRRRGSKKKKKKRREEGKEGRNSSSTTVGFRTSRKYKPNDTKFKSIRAQMSPNQGPEALLEGSNHNLSYQTVCKWDVLIVESSGSTRRIQRAQDR</sequence>
<organism evidence="2 3">
    <name type="scientific">Dendrobium thyrsiflorum</name>
    <name type="common">Pinecone-like raceme dendrobium</name>
    <name type="synonym">Orchid</name>
    <dbReference type="NCBI Taxonomy" id="117978"/>
    <lineage>
        <taxon>Eukaryota</taxon>
        <taxon>Viridiplantae</taxon>
        <taxon>Streptophyta</taxon>
        <taxon>Embryophyta</taxon>
        <taxon>Tracheophyta</taxon>
        <taxon>Spermatophyta</taxon>
        <taxon>Magnoliopsida</taxon>
        <taxon>Liliopsida</taxon>
        <taxon>Asparagales</taxon>
        <taxon>Orchidaceae</taxon>
        <taxon>Epidendroideae</taxon>
        <taxon>Malaxideae</taxon>
        <taxon>Dendrobiinae</taxon>
        <taxon>Dendrobium</taxon>
    </lineage>
</organism>
<feature type="compositionally biased region" description="Basic residues" evidence="1">
    <location>
        <begin position="115"/>
        <end position="129"/>
    </location>
</feature>
<keyword evidence="3" id="KW-1185">Reference proteome</keyword>
<dbReference type="InterPro" id="IPR036273">
    <property type="entry name" value="CRAL/TRIO_N_dom_sf"/>
</dbReference>
<gene>
    <name evidence="2" type="ORF">M5K25_000246</name>
</gene>
<feature type="region of interest" description="Disordered" evidence="1">
    <location>
        <begin position="114"/>
        <end position="153"/>
    </location>
</feature>
<dbReference type="Proteomes" id="UP001552299">
    <property type="component" value="Unassembled WGS sequence"/>
</dbReference>
<dbReference type="EMBL" id="JANQDX010000001">
    <property type="protein sequence ID" value="KAL0928370.1"/>
    <property type="molecule type" value="Genomic_DNA"/>
</dbReference>
<dbReference type="PANTHER" id="PTHR46277:SF3">
    <property type="entry name" value="BINDING PROTEIN, PUTATIVE-RELATED"/>
    <property type="match status" value="1"/>
</dbReference>
<protein>
    <submittedName>
        <fullName evidence="2">Uncharacterized protein</fullName>
    </submittedName>
</protein>
<dbReference type="SUPFAM" id="SSF46938">
    <property type="entry name" value="CRAL/TRIO N-terminal domain"/>
    <property type="match status" value="1"/>
</dbReference>
<dbReference type="PANTHER" id="PTHR46277">
    <property type="entry name" value="OS03G0850700 PROTEIN"/>
    <property type="match status" value="1"/>
</dbReference>
<dbReference type="AlphaFoldDB" id="A0ABD0VV46"/>
<evidence type="ECO:0000313" key="2">
    <source>
        <dbReference type="EMBL" id="KAL0928370.1"/>
    </source>
</evidence>
<name>A0ABD0VV46_DENTH</name>
<evidence type="ECO:0000256" key="1">
    <source>
        <dbReference type="SAM" id="MobiDB-lite"/>
    </source>
</evidence>
<evidence type="ECO:0000313" key="3">
    <source>
        <dbReference type="Proteomes" id="UP001552299"/>
    </source>
</evidence>